<dbReference type="SUPFAM" id="SSF53098">
    <property type="entry name" value="Ribonuclease H-like"/>
    <property type="match status" value="1"/>
</dbReference>
<dbReference type="Gene3D" id="3.30.420.10">
    <property type="entry name" value="Ribonuclease H-like superfamily/Ribonuclease H"/>
    <property type="match status" value="1"/>
</dbReference>
<dbReference type="SMART" id="SM00343">
    <property type="entry name" value="ZnF_C2HC"/>
    <property type="match status" value="2"/>
</dbReference>
<dbReference type="SMART" id="SM00255">
    <property type="entry name" value="TIR"/>
    <property type="match status" value="1"/>
</dbReference>
<dbReference type="InterPro" id="IPR001584">
    <property type="entry name" value="Integrase_cat-core"/>
</dbReference>
<dbReference type="GO" id="GO:0008233">
    <property type="term" value="F:peptidase activity"/>
    <property type="evidence" value="ECO:0007669"/>
    <property type="project" value="UniProtKB-KW"/>
</dbReference>
<reference evidence="6 7" key="1">
    <citation type="journal article" date="2022" name="G3 (Bethesda)">
        <title>Whole-genome sequence and methylome profiling of the almond [Prunus dulcis (Mill.) D.A. Webb] cultivar 'Nonpareil'.</title>
        <authorList>
            <person name="D'Amico-Willman K.M."/>
            <person name="Ouma W.Z."/>
            <person name="Meulia T."/>
            <person name="Sideli G.M."/>
            <person name="Gradziel T.M."/>
            <person name="Fresnedo-Ramirez J."/>
        </authorList>
    </citation>
    <scope>NUCLEOTIDE SEQUENCE [LARGE SCALE GENOMIC DNA]</scope>
    <source>
        <strain evidence="6">Clone GOH B32 T37-40</strain>
    </source>
</reference>
<dbReference type="PANTHER" id="PTHR42648:SF26">
    <property type="entry name" value="INTEGRASE CATALYTIC DOMAIN-CONTAINING PROTEIN"/>
    <property type="match status" value="1"/>
</dbReference>
<dbReference type="InterPro" id="IPR000157">
    <property type="entry name" value="TIR_dom"/>
</dbReference>
<evidence type="ECO:0000256" key="3">
    <source>
        <dbReference type="SAM" id="MobiDB-lite"/>
    </source>
</evidence>
<dbReference type="InterPro" id="IPR001878">
    <property type="entry name" value="Znf_CCHC"/>
</dbReference>
<evidence type="ECO:0000313" key="6">
    <source>
        <dbReference type="EMBL" id="KAI5312514.1"/>
    </source>
</evidence>
<organism evidence="6 7">
    <name type="scientific">Prunus dulcis</name>
    <name type="common">Almond</name>
    <name type="synonym">Amygdalus dulcis</name>
    <dbReference type="NCBI Taxonomy" id="3755"/>
    <lineage>
        <taxon>Eukaryota</taxon>
        <taxon>Viridiplantae</taxon>
        <taxon>Streptophyta</taxon>
        <taxon>Embryophyta</taxon>
        <taxon>Tracheophyta</taxon>
        <taxon>Spermatophyta</taxon>
        <taxon>Magnoliopsida</taxon>
        <taxon>eudicotyledons</taxon>
        <taxon>Gunneridae</taxon>
        <taxon>Pentapetalae</taxon>
        <taxon>rosids</taxon>
        <taxon>fabids</taxon>
        <taxon>Rosales</taxon>
        <taxon>Rosaceae</taxon>
        <taxon>Amygdaloideae</taxon>
        <taxon>Amygdaleae</taxon>
        <taxon>Prunus</taxon>
    </lineage>
</organism>
<dbReference type="Pfam" id="PF00665">
    <property type="entry name" value="rve"/>
    <property type="match status" value="1"/>
</dbReference>
<dbReference type="FunFam" id="3.40.50.10140:FF:000007">
    <property type="entry name" value="Disease resistance protein (TIR-NBS-LRR class)"/>
    <property type="match status" value="1"/>
</dbReference>
<dbReference type="Pfam" id="PF13976">
    <property type="entry name" value="gag_pre-integrs"/>
    <property type="match status" value="1"/>
</dbReference>
<dbReference type="InterPro" id="IPR025724">
    <property type="entry name" value="GAG-pre-integrase_dom"/>
</dbReference>
<dbReference type="InterPro" id="IPR012337">
    <property type="entry name" value="RNaseH-like_sf"/>
</dbReference>
<dbReference type="GO" id="GO:0007165">
    <property type="term" value="P:signal transduction"/>
    <property type="evidence" value="ECO:0007669"/>
    <property type="project" value="InterPro"/>
</dbReference>
<dbReference type="Pfam" id="PF01582">
    <property type="entry name" value="TIR"/>
    <property type="match status" value="1"/>
</dbReference>
<dbReference type="Proteomes" id="UP001054821">
    <property type="component" value="Chromosome 8"/>
</dbReference>
<dbReference type="InterPro" id="IPR054722">
    <property type="entry name" value="PolX-like_BBD"/>
</dbReference>
<feature type="domain" description="Integrase catalytic" evidence="5">
    <location>
        <begin position="696"/>
        <end position="862"/>
    </location>
</feature>
<dbReference type="AlphaFoldDB" id="A0AAD4UUV1"/>
<dbReference type="GO" id="GO:0006508">
    <property type="term" value="P:proteolysis"/>
    <property type="evidence" value="ECO:0007669"/>
    <property type="project" value="UniProtKB-KW"/>
</dbReference>
<feature type="domain" description="TIR" evidence="4">
    <location>
        <begin position="22"/>
        <end position="187"/>
    </location>
</feature>
<dbReference type="InterPro" id="IPR057670">
    <property type="entry name" value="SH3_retrovirus"/>
</dbReference>
<dbReference type="InterPro" id="IPR035897">
    <property type="entry name" value="Toll_tir_struct_dom_sf"/>
</dbReference>
<name>A0AAD4UUV1_PRUDU</name>
<dbReference type="PANTHER" id="PTHR42648">
    <property type="entry name" value="TRANSPOSASE, PUTATIVE-RELATED"/>
    <property type="match status" value="1"/>
</dbReference>
<dbReference type="Gene3D" id="3.40.50.10140">
    <property type="entry name" value="Toll/interleukin-1 receptor homology (TIR) domain"/>
    <property type="match status" value="1"/>
</dbReference>
<accession>A0AAD4UUV1</accession>
<evidence type="ECO:0000256" key="2">
    <source>
        <dbReference type="ARBA" id="ARBA00023027"/>
    </source>
</evidence>
<dbReference type="Pfam" id="PF25597">
    <property type="entry name" value="SH3_retrovirus"/>
    <property type="match status" value="1"/>
</dbReference>
<dbReference type="InterPro" id="IPR036875">
    <property type="entry name" value="Znf_CCHC_sf"/>
</dbReference>
<sequence>MALSTQRASAFLPSAHQSARQWNYDVFLSFRGVDTRNSFVSHLYHELQHRVIKTFKDDPKLERGTTISSELLNAIQKSRLAIVVLSPNYASSSWCLDELTNILQCMKSKGTVLPVFYNVDPSDVRKQSGIFAGAFAEHEKRFREDIEKVKCWRVALTEVANLSGLDSKNECERKLIEKIVEWVWGKVVGCKTAREAWLNLTDHYASVSRSRVTQLKTELHTISKGADSIERFLLRLKHLRDQLTAAGVKLTDDDIIIAALNGLPAEFDIIRTVIFARETPITMKEFQAQLLSAERTIESRVMALSHQMSGLMSSVSSTQGSSSQSSSLSASTVGIIHAQPTSSHGFTGVKQSGHSGFRLTSYSRYPQPSQGFSSGSVRGRGNYNSSPQYSNPRGNFQSRPSFGSSVQRSQVIPECQICNKRGHTAPNCFYRVPDNSYVPNPVVECQICGKKGHTALNCYHRANFSYQGTASPAQLHAMTAQTSPSFSADEFWIADSGVSHHMTNNVTQLAQVAPYTADEKITIGNGEGLCIAYVSNASIPSISGSLRLNQVYHVPQLAASLLSIYPLCKDNKCWVIFDDSYIYVQDKATKVLLYKGRSNKGLYPIPQALGDLSVRSNPKSSPIIVEGIASTPTALLGKPVSSVLWHQRFGHVSNEVLTQMLKQSQISSVSDSSQSLCSFCLSGKMHRLPFASSQSHSSLPFQRLHSDVWGPSSSVAFGGYRYYVSIIDDCTRFLWIFPLINKSEVFPTFVKFHAYITKHFQASVQYFQSDDGGEYNSKAFKDFLASKGILHQISCPYTPQQNGVVERKNRHIIETTITLLATAALNDKFWYYAAAHAAFLINRMPCQLLQMTSPYFKLFGHNPELQSLKVFGSAVYPLLRPYNSHKLEPRSAEHVVLGYSLGYKGVICFHPDTHKVVISRHVIYDETQFPMKNYSVSSTQSSSVMT</sequence>
<dbReference type="GO" id="GO:0003676">
    <property type="term" value="F:nucleic acid binding"/>
    <property type="evidence" value="ECO:0007669"/>
    <property type="project" value="InterPro"/>
</dbReference>
<dbReference type="InterPro" id="IPR039537">
    <property type="entry name" value="Retrotran_Ty1/copia-like"/>
</dbReference>
<keyword evidence="1" id="KW-0378">Hydrolase</keyword>
<dbReference type="Gene3D" id="4.10.60.10">
    <property type="entry name" value="Zinc finger, CCHC-type"/>
    <property type="match status" value="1"/>
</dbReference>
<evidence type="ECO:0000313" key="7">
    <source>
        <dbReference type="Proteomes" id="UP001054821"/>
    </source>
</evidence>
<keyword evidence="1" id="KW-0645">Protease</keyword>
<keyword evidence="2" id="KW-0520">NAD</keyword>
<keyword evidence="7" id="KW-1185">Reference proteome</keyword>
<evidence type="ECO:0000256" key="1">
    <source>
        <dbReference type="ARBA" id="ARBA00022670"/>
    </source>
</evidence>
<dbReference type="PROSITE" id="PS50104">
    <property type="entry name" value="TIR"/>
    <property type="match status" value="1"/>
</dbReference>
<dbReference type="EMBL" id="JAJFAZ020000008">
    <property type="protein sequence ID" value="KAI5312514.1"/>
    <property type="molecule type" value="Genomic_DNA"/>
</dbReference>
<gene>
    <name evidence="6" type="ORF">L3X38_041687</name>
</gene>
<comment type="caution">
    <text evidence="6">The sequence shown here is derived from an EMBL/GenBank/DDBJ whole genome shotgun (WGS) entry which is preliminary data.</text>
</comment>
<dbReference type="SUPFAM" id="SSF52200">
    <property type="entry name" value="Toll/Interleukin receptor TIR domain"/>
    <property type="match status" value="1"/>
</dbReference>
<dbReference type="SUPFAM" id="SSF57756">
    <property type="entry name" value="Retrovirus zinc finger-like domains"/>
    <property type="match status" value="1"/>
</dbReference>
<dbReference type="GO" id="GO:0015074">
    <property type="term" value="P:DNA integration"/>
    <property type="evidence" value="ECO:0007669"/>
    <property type="project" value="InterPro"/>
</dbReference>
<protein>
    <recommendedName>
        <fullName evidence="8">Disease resistance protein TIR-NBS-LRR class family</fullName>
    </recommendedName>
</protein>
<dbReference type="PROSITE" id="PS50994">
    <property type="entry name" value="INTEGRASE"/>
    <property type="match status" value="1"/>
</dbReference>
<dbReference type="Pfam" id="PF22936">
    <property type="entry name" value="Pol_BBD"/>
    <property type="match status" value="1"/>
</dbReference>
<feature type="region of interest" description="Disordered" evidence="3">
    <location>
        <begin position="358"/>
        <end position="403"/>
    </location>
</feature>
<dbReference type="GO" id="GO:0008270">
    <property type="term" value="F:zinc ion binding"/>
    <property type="evidence" value="ECO:0007669"/>
    <property type="project" value="InterPro"/>
</dbReference>
<dbReference type="InterPro" id="IPR036397">
    <property type="entry name" value="RNaseH_sf"/>
</dbReference>
<evidence type="ECO:0000259" key="5">
    <source>
        <dbReference type="PROSITE" id="PS50994"/>
    </source>
</evidence>
<evidence type="ECO:0000259" key="4">
    <source>
        <dbReference type="PROSITE" id="PS50104"/>
    </source>
</evidence>
<evidence type="ECO:0008006" key="8">
    <source>
        <dbReference type="Google" id="ProtNLM"/>
    </source>
</evidence>
<proteinExistence type="predicted"/>